<dbReference type="STRING" id="545695.TREAZ_1943"/>
<evidence type="ECO:0000256" key="1">
    <source>
        <dbReference type="SAM" id="Phobius"/>
    </source>
</evidence>
<reference evidence="3" key="1">
    <citation type="submission" date="2009-12" db="EMBL/GenBank/DDBJ databases">
        <title>Complete sequence of Treponema azotonutricium strain ZAS-9.</title>
        <authorList>
            <person name="Tetu S.G."/>
            <person name="Matson E."/>
            <person name="Ren Q."/>
            <person name="Seshadri R."/>
            <person name="Elbourne L."/>
            <person name="Hassan K.A."/>
            <person name="Durkin A."/>
            <person name="Radune D."/>
            <person name="Mohamoud Y."/>
            <person name="Shay R."/>
            <person name="Jin S."/>
            <person name="Zhang X."/>
            <person name="Lucey K."/>
            <person name="Ballor N.R."/>
            <person name="Ottesen E."/>
            <person name="Rosenthal R."/>
            <person name="Allen A."/>
            <person name="Leadbetter J.R."/>
            <person name="Paulsen I.T."/>
        </authorList>
    </citation>
    <scope>NUCLEOTIDE SEQUENCE [LARGE SCALE GENOMIC DNA]</scope>
    <source>
        <strain evidence="3">ATCC BAA-888 / DSM 13862 / ZAS-9</strain>
    </source>
</reference>
<sequence length="88" mass="10018">MSDSDGIQISDKASWEHTGRELWAILAKRLIALPSKMLGFKPFCLYLATWLLVKGLIRDWIWFAVMVMVLFGIVGLKVLSHWKGIGNE</sequence>
<evidence type="ECO:0000313" key="3">
    <source>
        <dbReference type="Proteomes" id="UP000009222"/>
    </source>
</evidence>
<dbReference type="OrthoDB" id="370445at2"/>
<dbReference type="KEGG" id="taz:TREAZ_1943"/>
<name>F5YAR1_LEAAZ</name>
<feature type="transmembrane region" description="Helical" evidence="1">
    <location>
        <begin position="38"/>
        <end position="54"/>
    </location>
</feature>
<proteinExistence type="predicted"/>
<dbReference type="InParanoid" id="F5YAR1"/>
<dbReference type="EMBL" id="CP001841">
    <property type="protein sequence ID" value="AEF81724.1"/>
    <property type="molecule type" value="Genomic_DNA"/>
</dbReference>
<gene>
    <name evidence="2" type="ordered locus">TREAZ_1943</name>
</gene>
<keyword evidence="1" id="KW-0472">Membrane</keyword>
<keyword evidence="1" id="KW-0812">Transmembrane</keyword>
<accession>F5YAR1</accession>
<organism evidence="2 3">
    <name type="scientific">Leadbettera azotonutricia (strain ATCC BAA-888 / DSM 13862 / ZAS-9)</name>
    <name type="common">Treponema azotonutricium</name>
    <dbReference type="NCBI Taxonomy" id="545695"/>
    <lineage>
        <taxon>Bacteria</taxon>
        <taxon>Pseudomonadati</taxon>
        <taxon>Spirochaetota</taxon>
        <taxon>Spirochaetia</taxon>
        <taxon>Spirochaetales</taxon>
        <taxon>Breznakiellaceae</taxon>
        <taxon>Leadbettera</taxon>
    </lineage>
</organism>
<keyword evidence="3" id="KW-1185">Reference proteome</keyword>
<feature type="transmembrane region" description="Helical" evidence="1">
    <location>
        <begin position="60"/>
        <end position="79"/>
    </location>
</feature>
<dbReference type="AlphaFoldDB" id="F5YAR1"/>
<keyword evidence="1" id="KW-1133">Transmembrane helix</keyword>
<dbReference type="HOGENOM" id="CLU_2468106_0_0_12"/>
<protein>
    <submittedName>
        <fullName evidence="2">Uncharacterized protein</fullName>
    </submittedName>
</protein>
<dbReference type="RefSeq" id="WP_015710093.1">
    <property type="nucleotide sequence ID" value="NC_015577.1"/>
</dbReference>
<reference evidence="2 3" key="2">
    <citation type="journal article" date="2011" name="ISME J.">
        <title>RNA-seq reveals cooperative metabolic interactions between two termite-gut spirochete species in co-culture.</title>
        <authorList>
            <person name="Rosenthal A.Z."/>
            <person name="Matson E.G."/>
            <person name="Eldar A."/>
            <person name="Leadbetter J.R."/>
        </authorList>
    </citation>
    <scope>NUCLEOTIDE SEQUENCE [LARGE SCALE GENOMIC DNA]</scope>
    <source>
        <strain evidence="3">ATCC BAA-888 / DSM 13862 / ZAS-9</strain>
    </source>
</reference>
<dbReference type="Proteomes" id="UP000009222">
    <property type="component" value="Chromosome"/>
</dbReference>
<dbReference type="eggNOG" id="ENOG5031ZBH">
    <property type="taxonomic scope" value="Bacteria"/>
</dbReference>
<evidence type="ECO:0000313" key="2">
    <source>
        <dbReference type="EMBL" id="AEF81724.1"/>
    </source>
</evidence>